<evidence type="ECO:0000313" key="1">
    <source>
        <dbReference type="EMBL" id="AUI70704.1"/>
    </source>
</evidence>
<reference evidence="2" key="1">
    <citation type="submission" date="2016-12" db="EMBL/GenBank/DDBJ databases">
        <title>Complete Genome Sequence of Beggiatoa leptomitiformis D-401.</title>
        <authorList>
            <person name="Fomenkov A."/>
            <person name="Vincze T."/>
            <person name="Grabovich M."/>
            <person name="Anton B.P."/>
            <person name="Dubinina G."/>
            <person name="Orlova M."/>
            <person name="Belousova E."/>
            <person name="Roberts R.J."/>
        </authorList>
    </citation>
    <scope>NUCLEOTIDE SEQUENCE [LARGE SCALE GENOMIC DNA]</scope>
    <source>
        <strain evidence="2">D-401</strain>
    </source>
</reference>
<dbReference type="KEGG" id="blep:AL038_06260"/>
<dbReference type="Proteomes" id="UP000234271">
    <property type="component" value="Chromosome"/>
</dbReference>
<keyword evidence="1" id="KW-0378">Hydrolase</keyword>
<keyword evidence="2" id="KW-1185">Reference proteome</keyword>
<dbReference type="STRING" id="288004.AL038_06260"/>
<dbReference type="Pfam" id="PF09519">
    <property type="entry name" value="RE_HindVP"/>
    <property type="match status" value="1"/>
</dbReference>
<dbReference type="REBASE" id="231441">
    <property type="entry name" value="Ble401ORF18050P"/>
</dbReference>
<dbReference type="GO" id="GO:0009307">
    <property type="term" value="P:DNA restriction-modification system"/>
    <property type="evidence" value="ECO:0007669"/>
    <property type="project" value="InterPro"/>
</dbReference>
<keyword evidence="1" id="KW-0540">Nuclease</keyword>
<dbReference type="GO" id="GO:0003677">
    <property type="term" value="F:DNA binding"/>
    <property type="evidence" value="ECO:0007669"/>
    <property type="project" value="InterPro"/>
</dbReference>
<protein>
    <submittedName>
        <fullName evidence="1">HindVP family restriction endonuclease</fullName>
    </submittedName>
</protein>
<dbReference type="OrthoDB" id="1100091at2"/>
<proteinExistence type="predicted"/>
<organism evidence="1 2">
    <name type="scientific">Beggiatoa leptomitoformis</name>
    <dbReference type="NCBI Taxonomy" id="288004"/>
    <lineage>
        <taxon>Bacteria</taxon>
        <taxon>Pseudomonadati</taxon>
        <taxon>Pseudomonadota</taxon>
        <taxon>Gammaproteobacteria</taxon>
        <taxon>Thiotrichales</taxon>
        <taxon>Thiotrichaceae</taxon>
        <taxon>Beggiatoa</taxon>
    </lineage>
</organism>
<keyword evidence="1" id="KW-0255">Endonuclease</keyword>
<sequence length="356" mass="40796">MKNTPALFGLKNSNRDFSQKDSWGKNQFNSSFPAALACYMHSKNVEPVYLKLNSQLQVEHSKISVSELFGLNPLSEKLFFAFESDYLPYRPFVVGNLPRIDLVTQDLQQHTCLRGLEIKLTALPDNTTCALSEDEFGSELVIRPDSIVYLALSIVTSYHNNRDVLKNIVGNQFNNIRDWSEVENVFALIPDMVKTLNTILLNTMERQTPLIIQPVWKTLGKSPQLAQQCLDVFVWSNFAFTRLFLDLSHQEITTTNKITRQLRSIIWLFKMVFDFCRDGKIDYAKIIDSLSYNTKNDKAFAVSGKTTNVYMRSAELASPRITQNEIKQIILGDGHLLLSPERRFDAIIFNSPYLFE</sequence>
<dbReference type="AlphaFoldDB" id="A0A2N9YJQ6"/>
<dbReference type="InterPro" id="IPR019044">
    <property type="entry name" value="Restrct_endonuc_II_HindVP"/>
</dbReference>
<dbReference type="EMBL" id="CP018889">
    <property type="protein sequence ID" value="AUI70704.1"/>
    <property type="molecule type" value="Genomic_DNA"/>
</dbReference>
<dbReference type="GO" id="GO:0009036">
    <property type="term" value="F:type II site-specific deoxyribonuclease activity"/>
    <property type="evidence" value="ECO:0007669"/>
    <property type="project" value="InterPro"/>
</dbReference>
<accession>A0A2N9YJQ6</accession>
<name>A0A2N9YJQ6_9GAMM</name>
<evidence type="ECO:0000313" key="2">
    <source>
        <dbReference type="Proteomes" id="UP000234271"/>
    </source>
</evidence>
<dbReference type="RefSeq" id="WP_062155389.1">
    <property type="nucleotide sequence ID" value="NZ_CP012373.2"/>
</dbReference>
<gene>
    <name evidence="1" type="ORF">BLE401_18045</name>
</gene>